<dbReference type="InterPro" id="IPR001611">
    <property type="entry name" value="Leu-rich_rpt"/>
</dbReference>
<gene>
    <name evidence="8" type="ORF">STAS_34220</name>
</gene>
<dbReference type="SUPFAM" id="SSF52058">
    <property type="entry name" value="L domain-like"/>
    <property type="match status" value="1"/>
</dbReference>
<dbReference type="Pfam" id="PF00560">
    <property type="entry name" value="LRR_1"/>
    <property type="match status" value="5"/>
</dbReference>
<keyword evidence="3" id="KW-0433">Leucine-rich repeat</keyword>
<dbReference type="EMBL" id="BKCP01012736">
    <property type="protein sequence ID" value="GER56493.1"/>
    <property type="molecule type" value="Genomic_DNA"/>
</dbReference>
<protein>
    <submittedName>
        <fullName evidence="8">Leucine-rich repeat receptor-like protein kinase family protein</fullName>
    </submittedName>
</protein>
<keyword evidence="7" id="KW-0812">Transmembrane</keyword>
<dbReference type="Proteomes" id="UP000325081">
    <property type="component" value="Unassembled WGS sequence"/>
</dbReference>
<evidence type="ECO:0000256" key="6">
    <source>
        <dbReference type="ARBA" id="ARBA00023136"/>
    </source>
</evidence>
<evidence type="ECO:0000256" key="1">
    <source>
        <dbReference type="ARBA" id="ARBA00004236"/>
    </source>
</evidence>
<evidence type="ECO:0000313" key="9">
    <source>
        <dbReference type="Proteomes" id="UP000325081"/>
    </source>
</evidence>
<dbReference type="GO" id="GO:0051707">
    <property type="term" value="P:response to other organism"/>
    <property type="evidence" value="ECO:0007669"/>
    <property type="project" value="UniProtKB-ARBA"/>
</dbReference>
<evidence type="ECO:0000256" key="2">
    <source>
        <dbReference type="ARBA" id="ARBA00022475"/>
    </source>
</evidence>
<dbReference type="FunFam" id="3.80.10.10:FF:000269">
    <property type="entry name" value="Piriformospora indica-insensitive protein 2"/>
    <property type="match status" value="1"/>
</dbReference>
<proteinExistence type="predicted"/>
<keyword evidence="8" id="KW-0418">Kinase</keyword>
<dbReference type="Gene3D" id="3.80.10.10">
    <property type="entry name" value="Ribonuclease Inhibitor"/>
    <property type="match status" value="3"/>
</dbReference>
<keyword evidence="4" id="KW-0732">Signal</keyword>
<dbReference type="OrthoDB" id="676979at2759"/>
<dbReference type="FunFam" id="3.80.10.10:FF:000299">
    <property type="entry name" value="Piriformospora indica-insensitive protein 2"/>
    <property type="match status" value="1"/>
</dbReference>
<dbReference type="PANTHER" id="PTHR48009:SF4">
    <property type="entry name" value="LEUCINE-RICH REPEAT (LRR) FAMILY PROTEIN"/>
    <property type="match status" value="1"/>
</dbReference>
<comment type="caution">
    <text evidence="8">The sequence shown here is derived from an EMBL/GenBank/DDBJ whole genome shotgun (WGS) entry which is preliminary data.</text>
</comment>
<keyword evidence="2" id="KW-1003">Cell membrane</keyword>
<dbReference type="InterPro" id="IPR032675">
    <property type="entry name" value="LRR_dom_sf"/>
</dbReference>
<dbReference type="InterPro" id="IPR053213">
    <property type="entry name" value="RLP29"/>
</dbReference>
<reference evidence="9" key="1">
    <citation type="journal article" date="2019" name="Curr. Biol.">
        <title>Genome Sequence of Striga asiatica Provides Insight into the Evolution of Plant Parasitism.</title>
        <authorList>
            <person name="Yoshida S."/>
            <person name="Kim S."/>
            <person name="Wafula E.K."/>
            <person name="Tanskanen J."/>
            <person name="Kim Y.M."/>
            <person name="Honaas L."/>
            <person name="Yang Z."/>
            <person name="Spallek T."/>
            <person name="Conn C.E."/>
            <person name="Ichihashi Y."/>
            <person name="Cheong K."/>
            <person name="Cui S."/>
            <person name="Der J.P."/>
            <person name="Gundlach H."/>
            <person name="Jiao Y."/>
            <person name="Hori C."/>
            <person name="Ishida J.K."/>
            <person name="Kasahara H."/>
            <person name="Kiba T."/>
            <person name="Kim M.S."/>
            <person name="Koo N."/>
            <person name="Laohavisit A."/>
            <person name="Lee Y.H."/>
            <person name="Lumba S."/>
            <person name="McCourt P."/>
            <person name="Mortimer J.C."/>
            <person name="Mutuku J.M."/>
            <person name="Nomura T."/>
            <person name="Sasaki-Sekimoto Y."/>
            <person name="Seto Y."/>
            <person name="Wang Y."/>
            <person name="Wakatake T."/>
            <person name="Sakakibara H."/>
            <person name="Demura T."/>
            <person name="Yamaguchi S."/>
            <person name="Yoneyama K."/>
            <person name="Manabe R.I."/>
            <person name="Nelson D.C."/>
            <person name="Schulman A.H."/>
            <person name="Timko M.P."/>
            <person name="dePamphilis C.W."/>
            <person name="Choi D."/>
            <person name="Shirasu K."/>
        </authorList>
    </citation>
    <scope>NUCLEOTIDE SEQUENCE [LARGE SCALE GENOMIC DNA]</scope>
    <source>
        <strain evidence="9">cv. UVA1</strain>
    </source>
</reference>
<keyword evidence="7" id="KW-1133">Transmembrane helix</keyword>
<keyword evidence="5" id="KW-0677">Repeat</keyword>
<keyword evidence="6 7" id="KW-0472">Membrane</keyword>
<dbReference type="InterPro" id="IPR003591">
    <property type="entry name" value="Leu-rich_rpt_typical-subtyp"/>
</dbReference>
<organism evidence="8 9">
    <name type="scientific">Striga asiatica</name>
    <name type="common">Asiatic witchweed</name>
    <name type="synonym">Buchnera asiatica</name>
    <dbReference type="NCBI Taxonomy" id="4170"/>
    <lineage>
        <taxon>Eukaryota</taxon>
        <taxon>Viridiplantae</taxon>
        <taxon>Streptophyta</taxon>
        <taxon>Embryophyta</taxon>
        <taxon>Tracheophyta</taxon>
        <taxon>Spermatophyta</taxon>
        <taxon>Magnoliopsida</taxon>
        <taxon>eudicotyledons</taxon>
        <taxon>Gunneridae</taxon>
        <taxon>Pentapetalae</taxon>
        <taxon>asterids</taxon>
        <taxon>lamiids</taxon>
        <taxon>Lamiales</taxon>
        <taxon>Orobanchaceae</taxon>
        <taxon>Buchnereae</taxon>
        <taxon>Striga</taxon>
    </lineage>
</organism>
<dbReference type="AlphaFoldDB" id="A0A5A7RGX8"/>
<name>A0A5A7RGX8_STRAF</name>
<accession>A0A5A7RGX8</accession>
<evidence type="ECO:0000256" key="3">
    <source>
        <dbReference type="ARBA" id="ARBA00022614"/>
    </source>
</evidence>
<keyword evidence="8" id="KW-0675">Receptor</keyword>
<evidence type="ECO:0000313" key="8">
    <source>
        <dbReference type="EMBL" id="GER56493.1"/>
    </source>
</evidence>
<evidence type="ECO:0000256" key="7">
    <source>
        <dbReference type="SAM" id="Phobius"/>
    </source>
</evidence>
<sequence>MWCCSFSSFTIAIELVALLILFPGSTYQHAQNKSMDPLELETLFKIMDTLSSDANWRVSHPNPCQPGSSWPGLDCKTTQHVTRLDVGIPPNPTCRKSASFPPELFLLPHLESLFIFKCFTQSPARISLPPHPSSLLQQLSLRSNPSLVGPIPPTLSSIASLRILTLSQNGLSGPIPLGLLALPSLLHVDLSYNQLAGPIPAAVGGLRSLVGLDLSYNRLTGPIPVSIGRLGALQKVDLSSNLLTGGIPPTIGGLRSLNFLALSGNRLRGGFPSGVGKLLNLQYFLMDDNPMFVSLPEELSRLAKLQELSLSGSGYSGPIPNSYSGLANLTSLSLQNNRLWGPIPPGFAGMSRIYHLNLSGNSLRGVVPFDSGFVKRLGRNLDLSGNPGLCLNGTRVNNVINIGVDVCGNNKTGPVIFKPLRKSNAKMNRAARYLFLVGVVLLLQSFGS</sequence>
<dbReference type="SMART" id="SM00369">
    <property type="entry name" value="LRR_TYP"/>
    <property type="match status" value="4"/>
</dbReference>
<feature type="transmembrane region" description="Helical" evidence="7">
    <location>
        <begin position="6"/>
        <end position="25"/>
    </location>
</feature>
<keyword evidence="8" id="KW-0808">Transferase</keyword>
<comment type="subcellular location">
    <subcellularLocation>
        <location evidence="1">Cell membrane</location>
    </subcellularLocation>
</comment>
<dbReference type="PANTHER" id="PTHR48009">
    <property type="entry name" value="LEUCINE-RICH REPEAT (LRR) FAMILY PROTEIN"/>
    <property type="match status" value="1"/>
</dbReference>
<keyword evidence="9" id="KW-1185">Reference proteome</keyword>
<evidence type="ECO:0000256" key="4">
    <source>
        <dbReference type="ARBA" id="ARBA00022729"/>
    </source>
</evidence>
<evidence type="ECO:0000256" key="5">
    <source>
        <dbReference type="ARBA" id="ARBA00022737"/>
    </source>
</evidence>
<dbReference type="GO" id="GO:0006952">
    <property type="term" value="P:defense response"/>
    <property type="evidence" value="ECO:0007669"/>
    <property type="project" value="UniProtKB-ARBA"/>
</dbReference>
<dbReference type="GO" id="GO:0016301">
    <property type="term" value="F:kinase activity"/>
    <property type="evidence" value="ECO:0007669"/>
    <property type="project" value="UniProtKB-KW"/>
</dbReference>
<dbReference type="GO" id="GO:0005886">
    <property type="term" value="C:plasma membrane"/>
    <property type="evidence" value="ECO:0007669"/>
    <property type="project" value="UniProtKB-SubCell"/>
</dbReference>